<dbReference type="AlphaFoldDB" id="A0AAV9X2F9"/>
<protein>
    <submittedName>
        <fullName evidence="2">Uncharacterized protein</fullName>
    </submittedName>
</protein>
<dbReference type="EMBL" id="JAVHJO010000012">
    <property type="protein sequence ID" value="KAK6532130.1"/>
    <property type="molecule type" value="Genomic_DNA"/>
</dbReference>
<sequence length="125" mass="13837">MEPEHVRAGWASPAPSRPHFRASTKSKPNTSSQRRYPAAHHTHKRSVSSESHWLRFGKLEEMEGEADATVVAVDSAPRPPSSTSSPRFARSGGCLQLFTVVSSKFRRRGVWSKVLGRGPEGRSEK</sequence>
<organism evidence="2 3">
    <name type="scientific">Orbilia ellipsospora</name>
    <dbReference type="NCBI Taxonomy" id="2528407"/>
    <lineage>
        <taxon>Eukaryota</taxon>
        <taxon>Fungi</taxon>
        <taxon>Dikarya</taxon>
        <taxon>Ascomycota</taxon>
        <taxon>Pezizomycotina</taxon>
        <taxon>Orbiliomycetes</taxon>
        <taxon>Orbiliales</taxon>
        <taxon>Orbiliaceae</taxon>
        <taxon>Orbilia</taxon>
    </lineage>
</organism>
<evidence type="ECO:0000313" key="3">
    <source>
        <dbReference type="Proteomes" id="UP001365542"/>
    </source>
</evidence>
<proteinExistence type="predicted"/>
<comment type="caution">
    <text evidence="2">The sequence shown here is derived from an EMBL/GenBank/DDBJ whole genome shotgun (WGS) entry which is preliminary data.</text>
</comment>
<evidence type="ECO:0000256" key="1">
    <source>
        <dbReference type="SAM" id="MobiDB-lite"/>
    </source>
</evidence>
<accession>A0AAV9X2F9</accession>
<feature type="compositionally biased region" description="Polar residues" evidence="1">
    <location>
        <begin position="25"/>
        <end position="34"/>
    </location>
</feature>
<feature type="region of interest" description="Disordered" evidence="1">
    <location>
        <begin position="1"/>
        <end position="52"/>
    </location>
</feature>
<keyword evidence="3" id="KW-1185">Reference proteome</keyword>
<dbReference type="Proteomes" id="UP001365542">
    <property type="component" value="Unassembled WGS sequence"/>
</dbReference>
<name>A0AAV9X2F9_9PEZI</name>
<feature type="region of interest" description="Disordered" evidence="1">
    <location>
        <begin position="65"/>
        <end position="89"/>
    </location>
</feature>
<reference evidence="2 3" key="1">
    <citation type="submission" date="2019-10" db="EMBL/GenBank/DDBJ databases">
        <authorList>
            <person name="Palmer J.M."/>
        </authorList>
    </citation>
    <scope>NUCLEOTIDE SEQUENCE [LARGE SCALE GENOMIC DNA]</scope>
    <source>
        <strain evidence="2 3">TWF694</strain>
    </source>
</reference>
<evidence type="ECO:0000313" key="2">
    <source>
        <dbReference type="EMBL" id="KAK6532130.1"/>
    </source>
</evidence>
<gene>
    <name evidence="2" type="ORF">TWF694_003291</name>
</gene>
<feature type="compositionally biased region" description="Basic residues" evidence="1">
    <location>
        <begin position="37"/>
        <end position="46"/>
    </location>
</feature>